<gene>
    <name evidence="1" type="primary">Acey_s0059.g3071</name>
    <name evidence="1" type="ORF">Y032_0059g3071</name>
</gene>
<protein>
    <submittedName>
        <fullName evidence="1">Uncharacterized protein</fullName>
    </submittedName>
</protein>
<proteinExistence type="predicted"/>
<dbReference type="EMBL" id="JARK01001395">
    <property type="protein sequence ID" value="EYC09829.1"/>
    <property type="molecule type" value="Genomic_DNA"/>
</dbReference>
<sequence length="90" mass="10359">MTVHISSLMATATKYPSLFVTSSSFLAFYCTVDNVQCYIFCCFMERNIDQQKRSCVCTVVSSGRSQPTRHLEFNDESLPKNRVFPQERCQ</sequence>
<comment type="caution">
    <text evidence="1">The sequence shown here is derived from an EMBL/GenBank/DDBJ whole genome shotgun (WGS) entry which is preliminary data.</text>
</comment>
<name>A0A016U3F0_9BILA</name>
<keyword evidence="2" id="KW-1185">Reference proteome</keyword>
<evidence type="ECO:0000313" key="2">
    <source>
        <dbReference type="Proteomes" id="UP000024635"/>
    </source>
</evidence>
<accession>A0A016U3F0</accession>
<evidence type="ECO:0000313" key="1">
    <source>
        <dbReference type="EMBL" id="EYC09829.1"/>
    </source>
</evidence>
<dbReference type="AlphaFoldDB" id="A0A016U3F0"/>
<organism evidence="1 2">
    <name type="scientific">Ancylostoma ceylanicum</name>
    <dbReference type="NCBI Taxonomy" id="53326"/>
    <lineage>
        <taxon>Eukaryota</taxon>
        <taxon>Metazoa</taxon>
        <taxon>Ecdysozoa</taxon>
        <taxon>Nematoda</taxon>
        <taxon>Chromadorea</taxon>
        <taxon>Rhabditida</taxon>
        <taxon>Rhabditina</taxon>
        <taxon>Rhabditomorpha</taxon>
        <taxon>Strongyloidea</taxon>
        <taxon>Ancylostomatidae</taxon>
        <taxon>Ancylostomatinae</taxon>
        <taxon>Ancylostoma</taxon>
    </lineage>
</organism>
<dbReference type="Proteomes" id="UP000024635">
    <property type="component" value="Unassembled WGS sequence"/>
</dbReference>
<reference evidence="2" key="1">
    <citation type="journal article" date="2015" name="Nat. Genet.">
        <title>The genome and transcriptome of the zoonotic hookworm Ancylostoma ceylanicum identify infection-specific gene families.</title>
        <authorList>
            <person name="Schwarz E.M."/>
            <person name="Hu Y."/>
            <person name="Antoshechkin I."/>
            <person name="Miller M.M."/>
            <person name="Sternberg P.W."/>
            <person name="Aroian R.V."/>
        </authorList>
    </citation>
    <scope>NUCLEOTIDE SEQUENCE</scope>
    <source>
        <strain evidence="2">HY135</strain>
    </source>
</reference>